<proteinExistence type="predicted"/>
<feature type="transmembrane region" description="Helical" evidence="1">
    <location>
        <begin position="205"/>
        <end position="227"/>
    </location>
</feature>
<keyword evidence="1" id="KW-1133">Transmembrane helix</keyword>
<comment type="caution">
    <text evidence="2">The sequence shown here is derived from an EMBL/GenBank/DDBJ whole genome shotgun (WGS) entry which is preliminary data.</text>
</comment>
<feature type="transmembrane region" description="Helical" evidence="1">
    <location>
        <begin position="84"/>
        <end position="108"/>
    </location>
</feature>
<evidence type="ECO:0000256" key="1">
    <source>
        <dbReference type="SAM" id="Phobius"/>
    </source>
</evidence>
<feature type="transmembrane region" description="Helical" evidence="1">
    <location>
        <begin position="158"/>
        <end position="185"/>
    </location>
</feature>
<keyword evidence="1" id="KW-0812">Transmembrane</keyword>
<gene>
    <name evidence="2" type="ORF">SDC9_150657</name>
</gene>
<protein>
    <recommendedName>
        <fullName evidence="3">ABC-2 type transporter domain-containing protein</fullName>
    </recommendedName>
</protein>
<feature type="transmembrane region" description="Helical" evidence="1">
    <location>
        <begin position="120"/>
        <end position="146"/>
    </location>
</feature>
<dbReference type="AlphaFoldDB" id="A0A645ENN8"/>
<reference evidence="2" key="1">
    <citation type="submission" date="2019-08" db="EMBL/GenBank/DDBJ databases">
        <authorList>
            <person name="Kucharzyk K."/>
            <person name="Murdoch R.W."/>
            <person name="Higgins S."/>
            <person name="Loffler F."/>
        </authorList>
    </citation>
    <scope>NUCLEOTIDE SEQUENCE</scope>
</reference>
<evidence type="ECO:0000313" key="2">
    <source>
        <dbReference type="EMBL" id="MPN03427.1"/>
    </source>
</evidence>
<feature type="transmembrane region" description="Helical" evidence="1">
    <location>
        <begin position="34"/>
        <end position="54"/>
    </location>
</feature>
<organism evidence="2">
    <name type="scientific">bioreactor metagenome</name>
    <dbReference type="NCBI Taxonomy" id="1076179"/>
    <lineage>
        <taxon>unclassified sequences</taxon>
        <taxon>metagenomes</taxon>
        <taxon>ecological metagenomes</taxon>
    </lineage>
</organism>
<name>A0A645ENN8_9ZZZZ</name>
<dbReference type="EMBL" id="VSSQ01049349">
    <property type="protein sequence ID" value="MPN03427.1"/>
    <property type="molecule type" value="Genomic_DNA"/>
</dbReference>
<accession>A0A645ENN8</accession>
<sequence length="234" mass="25211">MAALVILFYVATEIVPFFDGSAIAIVPDQIWPAAALTVFKLNLFFPLVGGILAADRLSRDYRLGVDELRESTPVKRASFLLAKYLGVVAVWLVPEVLCLVLVGLIPILGGLVGWGYLPAILVSGLAINLPALLFVTAFSLACPMVMPVRVYQVLFTGYWFWGNFLSPEVFPTISGTLLNAAGIYALQGFFNGTVGPGITFTAVQAVLNILILLAMSAGILWVLALYLSNKMKKA</sequence>
<evidence type="ECO:0008006" key="3">
    <source>
        <dbReference type="Google" id="ProtNLM"/>
    </source>
</evidence>
<keyword evidence="1" id="KW-0472">Membrane</keyword>